<keyword evidence="1" id="KW-1133">Transmembrane helix</keyword>
<accession>A0ABT8LAF5</accession>
<keyword evidence="4" id="KW-1185">Reference proteome</keyword>
<dbReference type="InterPro" id="IPR009045">
    <property type="entry name" value="Zn_M74/Hedgehog-like"/>
</dbReference>
<feature type="transmembrane region" description="Helical" evidence="1">
    <location>
        <begin position="12"/>
        <end position="31"/>
    </location>
</feature>
<dbReference type="Gene3D" id="3.30.1380.10">
    <property type="match status" value="1"/>
</dbReference>
<dbReference type="InterPro" id="IPR013230">
    <property type="entry name" value="Peptidase_M15A_C"/>
</dbReference>
<dbReference type="Proteomes" id="UP001172083">
    <property type="component" value="Unassembled WGS sequence"/>
</dbReference>
<evidence type="ECO:0000256" key="1">
    <source>
        <dbReference type="SAM" id="Phobius"/>
    </source>
</evidence>
<evidence type="ECO:0000313" key="4">
    <source>
        <dbReference type="Proteomes" id="UP001172083"/>
    </source>
</evidence>
<proteinExistence type="predicted"/>
<dbReference type="SUPFAM" id="SSF55166">
    <property type="entry name" value="Hedgehog/DD-peptidase"/>
    <property type="match status" value="1"/>
</dbReference>
<dbReference type="InterPro" id="IPR018247">
    <property type="entry name" value="EF_Hand_1_Ca_BS"/>
</dbReference>
<reference evidence="3" key="1">
    <citation type="submission" date="2023-06" db="EMBL/GenBank/DDBJ databases">
        <title>Genomic of Agaribacillus aureum.</title>
        <authorList>
            <person name="Wang G."/>
        </authorList>
    </citation>
    <scope>NUCLEOTIDE SEQUENCE</scope>
    <source>
        <strain evidence="3">BMA12</strain>
    </source>
</reference>
<evidence type="ECO:0000259" key="2">
    <source>
        <dbReference type="Pfam" id="PF08291"/>
    </source>
</evidence>
<sequence length="157" mass="18354">MIKRLKRIFKWVLGIIGVTLMLFSTFFFFYANTLKGVNPKTISYYYQLKTELKAKGYKDQLIIISSQRAAWHNQLLTLFGAATKSRHLRGDAIDIMVLDVNADGIIDGKDVDIVYILLDREIVKNTGGLGTYQSERWIWNRQMIHVDCRQKKARWHR</sequence>
<dbReference type="PROSITE" id="PS00018">
    <property type="entry name" value="EF_HAND_1"/>
    <property type="match status" value="1"/>
</dbReference>
<name>A0ABT8LAF5_9BACT</name>
<evidence type="ECO:0000313" key="3">
    <source>
        <dbReference type="EMBL" id="MDN5214735.1"/>
    </source>
</evidence>
<feature type="domain" description="Peptidase M15A C-terminal" evidence="2">
    <location>
        <begin position="56"/>
        <end position="103"/>
    </location>
</feature>
<dbReference type="RefSeq" id="WP_346760074.1">
    <property type="nucleotide sequence ID" value="NZ_JAUJEB010000005.1"/>
</dbReference>
<organism evidence="3 4">
    <name type="scientific">Agaribacillus aureus</name>
    <dbReference type="NCBI Taxonomy" id="3051825"/>
    <lineage>
        <taxon>Bacteria</taxon>
        <taxon>Pseudomonadati</taxon>
        <taxon>Bacteroidota</taxon>
        <taxon>Cytophagia</taxon>
        <taxon>Cytophagales</taxon>
        <taxon>Splendidivirgaceae</taxon>
        <taxon>Agaribacillus</taxon>
    </lineage>
</organism>
<dbReference type="Pfam" id="PF08291">
    <property type="entry name" value="Peptidase_M15_3"/>
    <property type="match status" value="1"/>
</dbReference>
<comment type="caution">
    <text evidence="3">The sequence shown here is derived from an EMBL/GenBank/DDBJ whole genome shotgun (WGS) entry which is preliminary data.</text>
</comment>
<protein>
    <submittedName>
        <fullName evidence="3">DUF882 domain-containing protein</fullName>
    </submittedName>
</protein>
<keyword evidence="1" id="KW-0812">Transmembrane</keyword>
<gene>
    <name evidence="3" type="ORF">QQ020_21835</name>
</gene>
<keyword evidence="1" id="KW-0472">Membrane</keyword>
<dbReference type="EMBL" id="JAUJEB010000005">
    <property type="protein sequence ID" value="MDN5214735.1"/>
    <property type="molecule type" value="Genomic_DNA"/>
</dbReference>